<dbReference type="PANTHER" id="PTHR19836:SF19">
    <property type="entry name" value="SMALL RIBOSOMAL SUBUNIT PROTEIN US14M"/>
    <property type="match status" value="1"/>
</dbReference>
<name>A0A1Z1GBL2_AUXPR</name>
<dbReference type="GO" id="GO:0003735">
    <property type="term" value="F:structural constituent of ribosome"/>
    <property type="evidence" value="ECO:0007669"/>
    <property type="project" value="InterPro"/>
</dbReference>
<comment type="similarity">
    <text evidence="1">Belongs to the universal ribosomal protein uS14 family.</text>
</comment>
<dbReference type="SUPFAM" id="SSF57716">
    <property type="entry name" value="Glucocorticoid receptor-like (DNA-binding domain)"/>
    <property type="match status" value="1"/>
</dbReference>
<dbReference type="GO" id="GO:0005737">
    <property type="term" value="C:cytoplasm"/>
    <property type="evidence" value="ECO:0007669"/>
    <property type="project" value="UniProtKB-ARBA"/>
</dbReference>
<reference evidence="4" key="1">
    <citation type="submission" date="2017-02" db="EMBL/GenBank/DDBJ databases">
        <title>Whole genome sequencing of photosynthetic microalga Auxenochlorella protothecoides UTEX 2341.</title>
        <authorList>
            <person name="Patelou M."/>
            <person name="Skliros D."/>
            <person name="Kalliampakou K.I."/>
            <person name="Ioannidis N.E."/>
            <person name="Papazi A."/>
            <person name="Katharios P."/>
            <person name="Kotzabasis K."/>
            <person name="Flemetakis E."/>
        </authorList>
    </citation>
    <scope>NUCLEOTIDE SEQUENCE</scope>
    <source>
        <strain evidence="4">UTEX 2341</strain>
    </source>
</reference>
<keyword evidence="4" id="KW-0496">Mitochondrion</keyword>
<dbReference type="InterPro" id="IPR001209">
    <property type="entry name" value="Ribosomal_uS14"/>
</dbReference>
<keyword evidence="2 4" id="KW-0689">Ribosomal protein</keyword>
<dbReference type="AlphaFoldDB" id="A0A1Z1GBL2"/>
<gene>
    <name evidence="4" type="ORF">BW920_0077</name>
</gene>
<dbReference type="NCBIfam" id="NF006477">
    <property type="entry name" value="PRK08881.1"/>
    <property type="match status" value="1"/>
</dbReference>
<dbReference type="GO" id="GO:0006412">
    <property type="term" value="P:translation"/>
    <property type="evidence" value="ECO:0007669"/>
    <property type="project" value="InterPro"/>
</dbReference>
<evidence type="ECO:0000313" key="4">
    <source>
        <dbReference type="EMBL" id="ARV87660.1"/>
    </source>
</evidence>
<dbReference type="PANTHER" id="PTHR19836">
    <property type="entry name" value="30S RIBOSOMAL PROTEIN S14"/>
    <property type="match status" value="1"/>
</dbReference>
<dbReference type="FunFam" id="1.10.287.1480:FF:000001">
    <property type="entry name" value="30S ribosomal protein S14"/>
    <property type="match status" value="1"/>
</dbReference>
<dbReference type="EMBL" id="KY681419">
    <property type="protein sequence ID" value="ARV87660.1"/>
    <property type="molecule type" value="Genomic_DNA"/>
</dbReference>
<protein>
    <submittedName>
        <fullName evidence="4">SSU ribosomal protein S14p</fullName>
    </submittedName>
</protein>
<dbReference type="Pfam" id="PF00253">
    <property type="entry name" value="Ribosomal_S14"/>
    <property type="match status" value="1"/>
</dbReference>
<keyword evidence="3" id="KW-0687">Ribonucleoprotein</keyword>
<dbReference type="Gene3D" id="1.10.287.1480">
    <property type="match status" value="1"/>
</dbReference>
<accession>A0A1Z1GBL2</accession>
<evidence type="ECO:0000256" key="2">
    <source>
        <dbReference type="ARBA" id="ARBA00022980"/>
    </source>
</evidence>
<geneLocation type="mitochondrion" evidence="4"/>
<evidence type="ECO:0000256" key="1">
    <source>
        <dbReference type="ARBA" id="ARBA00009083"/>
    </source>
</evidence>
<organism evidence="4">
    <name type="scientific">Auxenochlorella protothecoides</name>
    <name type="common">Green microalga</name>
    <name type="synonym">Chlorella protothecoides</name>
    <dbReference type="NCBI Taxonomy" id="3075"/>
    <lineage>
        <taxon>Eukaryota</taxon>
        <taxon>Viridiplantae</taxon>
        <taxon>Chlorophyta</taxon>
        <taxon>core chlorophytes</taxon>
        <taxon>Trebouxiophyceae</taxon>
        <taxon>Chlorellales</taxon>
        <taxon>Chlorellaceae</taxon>
        <taxon>Auxenochlorella</taxon>
    </lineage>
</organism>
<sequence>MLLVNKEQKSNKPSLFDNNSFQKIKIFYIMFNSIKRDLKRRKLYMKYESKRILYKALANDCNLDQDLRFLCAQKLNQLPRNSSRVRIKNRCIVTGRGHSVYKFCRISRIKFRDLANQGLIQGCVKASW</sequence>
<evidence type="ECO:0000256" key="3">
    <source>
        <dbReference type="ARBA" id="ARBA00023274"/>
    </source>
</evidence>
<proteinExistence type="inferred from homology"/>
<dbReference type="GO" id="GO:0015935">
    <property type="term" value="C:small ribosomal subunit"/>
    <property type="evidence" value="ECO:0007669"/>
    <property type="project" value="TreeGrafter"/>
</dbReference>